<dbReference type="FunFam" id="1.20.1250.20:FF:000026">
    <property type="entry name" value="MFS quinate transporter QutD"/>
    <property type="match status" value="1"/>
</dbReference>
<proteinExistence type="inferred from homology"/>
<feature type="transmembrane region" description="Helical" evidence="10">
    <location>
        <begin position="157"/>
        <end position="174"/>
    </location>
</feature>
<keyword evidence="5 10" id="KW-1133">Transmembrane helix</keyword>
<evidence type="ECO:0000256" key="1">
    <source>
        <dbReference type="ARBA" id="ARBA00004141"/>
    </source>
</evidence>
<comment type="similarity">
    <text evidence="2 8">Belongs to the major facilitator superfamily. Sugar transporter (TC 2.A.1.1) family.</text>
</comment>
<dbReference type="Pfam" id="PF00083">
    <property type="entry name" value="Sugar_tr"/>
    <property type="match status" value="1"/>
</dbReference>
<dbReference type="InterPro" id="IPR003663">
    <property type="entry name" value="Sugar/inositol_transpt"/>
</dbReference>
<organism evidence="12 13">
    <name type="scientific">Mycena pura</name>
    <dbReference type="NCBI Taxonomy" id="153505"/>
    <lineage>
        <taxon>Eukaryota</taxon>
        <taxon>Fungi</taxon>
        <taxon>Dikarya</taxon>
        <taxon>Basidiomycota</taxon>
        <taxon>Agaricomycotina</taxon>
        <taxon>Agaricomycetes</taxon>
        <taxon>Agaricomycetidae</taxon>
        <taxon>Agaricales</taxon>
        <taxon>Marasmiineae</taxon>
        <taxon>Mycenaceae</taxon>
        <taxon>Mycena</taxon>
    </lineage>
</organism>
<reference evidence="12" key="1">
    <citation type="submission" date="2023-03" db="EMBL/GenBank/DDBJ databases">
        <title>Massive genome expansion in bonnet fungi (Mycena s.s.) driven by repeated elements and novel gene families across ecological guilds.</title>
        <authorList>
            <consortium name="Lawrence Berkeley National Laboratory"/>
            <person name="Harder C.B."/>
            <person name="Miyauchi S."/>
            <person name="Viragh M."/>
            <person name="Kuo A."/>
            <person name="Thoen E."/>
            <person name="Andreopoulos B."/>
            <person name="Lu D."/>
            <person name="Skrede I."/>
            <person name="Drula E."/>
            <person name="Henrissat B."/>
            <person name="Morin E."/>
            <person name="Kohler A."/>
            <person name="Barry K."/>
            <person name="LaButti K."/>
            <person name="Morin E."/>
            <person name="Salamov A."/>
            <person name="Lipzen A."/>
            <person name="Mereny Z."/>
            <person name="Hegedus B."/>
            <person name="Baldrian P."/>
            <person name="Stursova M."/>
            <person name="Weitz H."/>
            <person name="Taylor A."/>
            <person name="Grigoriev I.V."/>
            <person name="Nagy L.G."/>
            <person name="Martin F."/>
            <person name="Kauserud H."/>
        </authorList>
    </citation>
    <scope>NUCLEOTIDE SEQUENCE</scope>
    <source>
        <strain evidence="12">9144</strain>
    </source>
</reference>
<protein>
    <submittedName>
        <fullName evidence="12">General substrate transporter</fullName>
    </submittedName>
</protein>
<dbReference type="Proteomes" id="UP001219525">
    <property type="component" value="Unassembled WGS sequence"/>
</dbReference>
<evidence type="ECO:0000256" key="10">
    <source>
        <dbReference type="SAM" id="Phobius"/>
    </source>
</evidence>
<feature type="transmembrane region" description="Helical" evidence="10">
    <location>
        <begin position="454"/>
        <end position="475"/>
    </location>
</feature>
<feature type="transmembrane region" description="Helical" evidence="10">
    <location>
        <begin position="64"/>
        <end position="82"/>
    </location>
</feature>
<evidence type="ECO:0000256" key="6">
    <source>
        <dbReference type="ARBA" id="ARBA00023136"/>
    </source>
</evidence>
<keyword evidence="4 10" id="KW-0812">Transmembrane</keyword>
<gene>
    <name evidence="12" type="ORF">GGX14DRAFT_602960</name>
</gene>
<evidence type="ECO:0000256" key="3">
    <source>
        <dbReference type="ARBA" id="ARBA00022448"/>
    </source>
</evidence>
<dbReference type="PRINTS" id="PR00171">
    <property type="entry name" value="SUGRTRNSPORT"/>
</dbReference>
<evidence type="ECO:0000256" key="4">
    <source>
        <dbReference type="ARBA" id="ARBA00022692"/>
    </source>
</evidence>
<evidence type="ECO:0000256" key="2">
    <source>
        <dbReference type="ARBA" id="ARBA00010992"/>
    </source>
</evidence>
<dbReference type="PROSITE" id="PS50850">
    <property type="entry name" value="MFS"/>
    <property type="match status" value="1"/>
</dbReference>
<feature type="transmembrane region" description="Helical" evidence="10">
    <location>
        <begin position="94"/>
        <end position="112"/>
    </location>
</feature>
<name>A0AAD6VMD9_9AGAR</name>
<dbReference type="InterPro" id="IPR005828">
    <property type="entry name" value="MFS_sugar_transport-like"/>
</dbReference>
<feature type="transmembrane region" description="Helical" evidence="10">
    <location>
        <begin position="347"/>
        <end position="367"/>
    </location>
</feature>
<feature type="transmembrane region" description="Helical" evidence="10">
    <location>
        <begin position="194"/>
        <end position="211"/>
    </location>
</feature>
<dbReference type="EMBL" id="JARJCW010000014">
    <property type="protein sequence ID" value="KAJ7217322.1"/>
    <property type="molecule type" value="Genomic_DNA"/>
</dbReference>
<evidence type="ECO:0000256" key="7">
    <source>
        <dbReference type="ARBA" id="ARBA00049119"/>
    </source>
</evidence>
<comment type="catalytic activity">
    <reaction evidence="7">
        <text>myo-inositol(out) + H(+)(out) = myo-inositol(in) + H(+)(in)</text>
        <dbReference type="Rhea" id="RHEA:60364"/>
        <dbReference type="ChEBI" id="CHEBI:15378"/>
        <dbReference type="ChEBI" id="CHEBI:17268"/>
    </reaction>
</comment>
<dbReference type="GO" id="GO:0005351">
    <property type="term" value="F:carbohydrate:proton symporter activity"/>
    <property type="evidence" value="ECO:0007669"/>
    <property type="project" value="TreeGrafter"/>
</dbReference>
<dbReference type="PROSITE" id="PS00216">
    <property type="entry name" value="SUGAR_TRANSPORT_1"/>
    <property type="match status" value="1"/>
</dbReference>
<evidence type="ECO:0000313" key="13">
    <source>
        <dbReference type="Proteomes" id="UP001219525"/>
    </source>
</evidence>
<evidence type="ECO:0000256" key="5">
    <source>
        <dbReference type="ARBA" id="ARBA00022989"/>
    </source>
</evidence>
<keyword evidence="6 10" id="KW-0472">Membrane</keyword>
<feature type="transmembrane region" description="Helical" evidence="10">
    <location>
        <begin position="318"/>
        <end position="340"/>
    </location>
</feature>
<evidence type="ECO:0000313" key="12">
    <source>
        <dbReference type="EMBL" id="KAJ7217322.1"/>
    </source>
</evidence>
<feature type="domain" description="Major facilitator superfamily (MFS) profile" evidence="11">
    <location>
        <begin position="16"/>
        <end position="479"/>
    </location>
</feature>
<dbReference type="InterPro" id="IPR036259">
    <property type="entry name" value="MFS_trans_sf"/>
</dbReference>
<sequence length="525" mass="57066">MGTSEHIFKNIRVYWLAFVVYWGIILFGYDTGIAGGVVGAPFFVQSFGLQNSNGTLDTKKSNAISSNVVSVLQAGAFFGALGSAPISAKIGRRITLLAFSAIFLLGAILTTVANGGSKGLAEIYAGRVIIGVGIGGISAVSPAFVSECSPKEVRGRITGLFQVFVAIGVMMSYWVNYGIQVHIPNGPKFWKIPFGVQLIPAGIMCFGLLTLKESPRWLASVGRTEEAIRNLAYLRKEPESSEAVIHEMAEIEAAIQEEREARQGLGLREAFFGKGNFVRFVIAFVIFFLQQWSGQNSVNYYSPQIFASIGYTARRNGLLATGVYGVVKVVATCLFIFFGVEWLGRKASLAISAFGMGTCFFIIGAILKTHPPPATGANSVVANPPPASKAMAAMLYIYVCFYSMGWGPLPWVYCADIFPTRTRHYGMAVASASQWLWNFTLTKTTPQMVTALGYKIFLMFATINIAGMGVFSLIIPETKGRSLEDMDIIFGAVTQEKREAGIAKQERVLDQQHHEDEASDGDEKV</sequence>
<dbReference type="PANTHER" id="PTHR48022:SF23">
    <property type="entry name" value="MAJOR FACILITATOR SUPERFAMILY (MFS) PROFILE DOMAIN-CONTAINING PROTEIN"/>
    <property type="match status" value="1"/>
</dbReference>
<dbReference type="GO" id="GO:0016020">
    <property type="term" value="C:membrane"/>
    <property type="evidence" value="ECO:0007669"/>
    <property type="project" value="UniProtKB-SubCell"/>
</dbReference>
<dbReference type="Gene3D" id="1.20.1250.20">
    <property type="entry name" value="MFS general substrate transporter like domains"/>
    <property type="match status" value="1"/>
</dbReference>
<keyword evidence="13" id="KW-1185">Reference proteome</keyword>
<comment type="subcellular location">
    <subcellularLocation>
        <location evidence="1">Membrane</location>
        <topology evidence="1">Multi-pass membrane protein</topology>
    </subcellularLocation>
</comment>
<feature type="region of interest" description="Disordered" evidence="9">
    <location>
        <begin position="503"/>
        <end position="525"/>
    </location>
</feature>
<accession>A0AAD6VMD9</accession>
<dbReference type="AlphaFoldDB" id="A0AAD6VMD9"/>
<dbReference type="InterPro" id="IPR005829">
    <property type="entry name" value="Sugar_transporter_CS"/>
</dbReference>
<comment type="caution">
    <text evidence="12">The sequence shown here is derived from an EMBL/GenBank/DDBJ whole genome shotgun (WGS) entry which is preliminary data.</text>
</comment>
<dbReference type="NCBIfam" id="TIGR00879">
    <property type="entry name" value="SP"/>
    <property type="match status" value="1"/>
</dbReference>
<dbReference type="SUPFAM" id="SSF103473">
    <property type="entry name" value="MFS general substrate transporter"/>
    <property type="match status" value="1"/>
</dbReference>
<evidence type="ECO:0000256" key="8">
    <source>
        <dbReference type="RuleBase" id="RU003346"/>
    </source>
</evidence>
<evidence type="ECO:0000256" key="9">
    <source>
        <dbReference type="SAM" id="MobiDB-lite"/>
    </source>
</evidence>
<feature type="transmembrane region" description="Helical" evidence="10">
    <location>
        <begin position="124"/>
        <end position="145"/>
    </location>
</feature>
<dbReference type="InterPro" id="IPR020846">
    <property type="entry name" value="MFS_dom"/>
</dbReference>
<feature type="transmembrane region" description="Helical" evidence="10">
    <location>
        <begin position="277"/>
        <end position="293"/>
    </location>
</feature>
<feature type="transmembrane region" description="Helical" evidence="10">
    <location>
        <begin position="12"/>
        <end position="44"/>
    </location>
</feature>
<dbReference type="PROSITE" id="PS00217">
    <property type="entry name" value="SUGAR_TRANSPORT_2"/>
    <property type="match status" value="1"/>
</dbReference>
<keyword evidence="3 8" id="KW-0813">Transport</keyword>
<dbReference type="PANTHER" id="PTHR48022">
    <property type="entry name" value="PLASTIDIC GLUCOSE TRANSPORTER 4"/>
    <property type="match status" value="1"/>
</dbReference>
<evidence type="ECO:0000259" key="11">
    <source>
        <dbReference type="PROSITE" id="PS50850"/>
    </source>
</evidence>
<feature type="transmembrane region" description="Helical" evidence="10">
    <location>
        <begin position="393"/>
        <end position="413"/>
    </location>
</feature>
<dbReference type="InterPro" id="IPR050360">
    <property type="entry name" value="MFS_Sugar_Transporters"/>
</dbReference>